<evidence type="ECO:0000313" key="1">
    <source>
        <dbReference type="EMBL" id="SVA37593.1"/>
    </source>
</evidence>
<feature type="non-terminal residue" evidence="1">
    <location>
        <position position="1"/>
    </location>
</feature>
<organism evidence="1">
    <name type="scientific">marine metagenome</name>
    <dbReference type="NCBI Taxonomy" id="408172"/>
    <lineage>
        <taxon>unclassified sequences</taxon>
        <taxon>metagenomes</taxon>
        <taxon>ecological metagenomes</taxon>
    </lineage>
</organism>
<evidence type="ECO:0008006" key="2">
    <source>
        <dbReference type="Google" id="ProtNLM"/>
    </source>
</evidence>
<dbReference type="AlphaFoldDB" id="A0A381VDX3"/>
<proteinExistence type="predicted"/>
<accession>A0A381VDX3</accession>
<protein>
    <recommendedName>
        <fullName evidence="2">SMP-30/Gluconolactonase/LRE-like region domain-containing protein</fullName>
    </recommendedName>
</protein>
<reference evidence="1" key="1">
    <citation type="submission" date="2018-05" db="EMBL/GenBank/DDBJ databases">
        <authorList>
            <person name="Lanie J.A."/>
            <person name="Ng W.-L."/>
            <person name="Kazmierczak K.M."/>
            <person name="Andrzejewski T.M."/>
            <person name="Davidsen T.M."/>
            <person name="Wayne K.J."/>
            <person name="Tettelin H."/>
            <person name="Glass J.I."/>
            <person name="Rusch D."/>
            <person name="Podicherti R."/>
            <person name="Tsui H.-C.T."/>
            <person name="Winkler M.E."/>
        </authorList>
    </citation>
    <scope>NUCLEOTIDE SEQUENCE</scope>
</reference>
<gene>
    <name evidence="1" type="ORF">METZ01_LOCUS90447</name>
</gene>
<name>A0A381VDX3_9ZZZZ</name>
<dbReference type="EMBL" id="UINC01008349">
    <property type="protein sequence ID" value="SVA37593.1"/>
    <property type="molecule type" value="Genomic_DNA"/>
</dbReference>
<sequence>VRIGYRNPFLADSESPIAHGRCDQQDCSPLAGPRPQGRRVIGDRERQYAWLGPGHFGSLISGPYPDGRRVIWSNGRQQIAKLDYDTLEVLATLEIGDEAATSVADMASDVAGLDDLTGDEAISHAAGVAMRYLTGLDGVYALLDHDHTLFLGRKASAVAYADAVPGDQSSAIVEKARWDKPQEIEGFFVGMNMTPDGRLVMSTDHGWLVSLKRDFSSYEAVLLPGATEQAAGHCARMEAERGNTAYGWVRTSLCCDEAGGIYANSVDHVHKVVWTGEAFSQDPADGAWSAAYRNGTGLGSGTTPALMGFGPDEDRFVVIGDGDEVVNITLFWRDAVPDDWEQIPGAPSRRIAGIGPAHMGDPARPAIQTEQSVTVAGYGAMTVNNEPASCPEYLPLQGARMLSFLLGHHAEYRPRGLHKYQWDPVERQLREAWVNTEISSPNSVPSVSLGAGLVYTCGTRGGRWTIEALDWSTGEAVGHLEVGDSLYNTLGAGVILDEDGRILYGTIFGKVRLLVD</sequence>
<dbReference type="SUPFAM" id="SSF82171">
    <property type="entry name" value="DPP6 N-terminal domain-like"/>
    <property type="match status" value="1"/>
</dbReference>